<evidence type="ECO:0000256" key="4">
    <source>
        <dbReference type="ARBA" id="ARBA00022730"/>
    </source>
</evidence>
<dbReference type="GO" id="GO:0042274">
    <property type="term" value="P:ribosomal small subunit biogenesis"/>
    <property type="evidence" value="ECO:0007669"/>
    <property type="project" value="UniProtKB-UniRule"/>
</dbReference>
<dbReference type="PANTHER" id="PTHR32120:SF11">
    <property type="entry name" value="SMALL RIBOSOMAL SUBUNIT BIOGENESIS GTPASE RSGA 1, MITOCHONDRIAL-RELATED"/>
    <property type="match status" value="1"/>
</dbReference>
<dbReference type="SUPFAM" id="SSF52540">
    <property type="entry name" value="P-loop containing nucleoside triphosphate hydrolases"/>
    <property type="match status" value="1"/>
</dbReference>
<feature type="binding site" evidence="10">
    <location>
        <begin position="175"/>
        <end position="183"/>
    </location>
    <ligand>
        <name>GTP</name>
        <dbReference type="ChEBI" id="CHEBI:37565"/>
    </ligand>
</feature>
<dbReference type="PANTHER" id="PTHR32120">
    <property type="entry name" value="SMALL RIBOSOMAL SUBUNIT BIOGENESIS GTPASE RSGA"/>
    <property type="match status" value="1"/>
</dbReference>
<dbReference type="CDD" id="cd01854">
    <property type="entry name" value="YjeQ_EngC"/>
    <property type="match status" value="1"/>
</dbReference>
<comment type="similarity">
    <text evidence="10">Belongs to the TRAFAC class YlqF/YawG GTPase family. RsgA subfamily.</text>
</comment>
<sequence length="307" mass="34674">MRKNGGALLKEGQIRKALSGFYYVYSEGETYQTRARGNFRNRKLTPLVGDYVQFESDNTRDGYILELLPRHNQLVRPAVANIDQGVVVMSCVEPNFSSNLLDRFLVTLEYEKILPVIYFTKVDLLTEEQYEEMQVIKKDYEEIGYEVFLPNKEGDVEAIAALTATFKGKLTAFMGQTGAGKSTLLNKISPELALKTGEISDYLGRGRHTTRHVELIPLAEGLVGDTPGFSAIDFLEIEAEELTAQFPEIAEASASCKFRECLHIHEPKCEVKALVESGDIIESRYKNYCQFLGEIENRKPMYGKNKK</sequence>
<feature type="binding site" evidence="10">
    <location>
        <position position="269"/>
    </location>
    <ligand>
        <name>Zn(2+)</name>
        <dbReference type="ChEBI" id="CHEBI:29105"/>
    </ligand>
</feature>
<dbReference type="EC" id="3.6.1.-" evidence="10"/>
<comment type="function">
    <text evidence="10">One of several proteins that assist in the late maturation steps of the functional core of the 30S ribosomal subunit. Helps release RbfA from mature subunits. May play a role in the assembly of ribosomal proteins into the subunit. Circularly permuted GTPase that catalyzes slow GTP hydrolysis, GTPase activity is stimulated by the 30S ribosomal subunit.</text>
</comment>
<accession>A0A430A4Q4</accession>
<dbReference type="Gene3D" id="1.10.40.50">
    <property type="entry name" value="Probable gtpase engc, domain 3"/>
    <property type="match status" value="1"/>
</dbReference>
<keyword evidence="14" id="KW-1185">Reference proteome</keyword>
<proteinExistence type="inferred from homology"/>
<gene>
    <name evidence="10" type="primary">rsgA</name>
    <name evidence="13" type="ORF">CBF31_10615</name>
</gene>
<dbReference type="InterPro" id="IPR030378">
    <property type="entry name" value="G_CP_dom"/>
</dbReference>
<dbReference type="Proteomes" id="UP000287101">
    <property type="component" value="Unassembled WGS sequence"/>
</dbReference>
<protein>
    <recommendedName>
        <fullName evidence="10">Small ribosomal subunit biogenesis GTPase RsgA</fullName>
        <ecNumber evidence="10">3.6.1.-</ecNumber>
    </recommendedName>
</protein>
<dbReference type="PROSITE" id="PS51721">
    <property type="entry name" value="G_CP"/>
    <property type="match status" value="1"/>
</dbReference>
<dbReference type="NCBIfam" id="TIGR00157">
    <property type="entry name" value="ribosome small subunit-dependent GTPase A"/>
    <property type="match status" value="1"/>
</dbReference>
<dbReference type="Gene3D" id="3.40.50.300">
    <property type="entry name" value="P-loop containing nucleotide triphosphate hydrolases"/>
    <property type="match status" value="1"/>
</dbReference>
<evidence type="ECO:0000256" key="2">
    <source>
        <dbReference type="ARBA" id="ARBA00022517"/>
    </source>
</evidence>
<dbReference type="SUPFAM" id="SSF50249">
    <property type="entry name" value="Nucleic acid-binding proteins"/>
    <property type="match status" value="1"/>
</dbReference>
<keyword evidence="9 10" id="KW-0342">GTP-binding</keyword>
<keyword evidence="5 10" id="KW-0547">Nucleotide-binding</keyword>
<keyword evidence="2 10" id="KW-0690">Ribosome biogenesis</keyword>
<feature type="domain" description="CP-type G" evidence="12">
    <location>
        <begin position="71"/>
        <end position="232"/>
    </location>
</feature>
<dbReference type="AlphaFoldDB" id="A0A430A4Q4"/>
<dbReference type="PROSITE" id="PS50936">
    <property type="entry name" value="ENGC_GTPASE"/>
    <property type="match status" value="1"/>
</dbReference>
<feature type="domain" description="EngC GTPase" evidence="11">
    <location>
        <begin position="80"/>
        <end position="230"/>
    </location>
</feature>
<keyword evidence="3 10" id="KW-0479">Metal-binding</keyword>
<keyword evidence="1 10" id="KW-0963">Cytoplasm</keyword>
<comment type="subunit">
    <text evidence="10">Monomer. Associates with 30S ribosomal subunit, binds 16S rRNA.</text>
</comment>
<dbReference type="InterPro" id="IPR027417">
    <property type="entry name" value="P-loop_NTPase"/>
</dbReference>
<dbReference type="EMBL" id="NGJY01000005">
    <property type="protein sequence ID" value="RSU01669.1"/>
    <property type="molecule type" value="Genomic_DNA"/>
</dbReference>
<keyword evidence="4 10" id="KW-0699">rRNA-binding</keyword>
<feature type="binding site" evidence="10">
    <location>
        <position position="261"/>
    </location>
    <ligand>
        <name>Zn(2+)</name>
        <dbReference type="ChEBI" id="CHEBI:29105"/>
    </ligand>
</feature>
<dbReference type="HAMAP" id="MF_01820">
    <property type="entry name" value="GTPase_RsgA"/>
    <property type="match status" value="1"/>
</dbReference>
<evidence type="ECO:0000256" key="7">
    <source>
        <dbReference type="ARBA" id="ARBA00022833"/>
    </source>
</evidence>
<dbReference type="Pfam" id="PF16745">
    <property type="entry name" value="RsgA_N"/>
    <property type="match status" value="1"/>
</dbReference>
<evidence type="ECO:0000313" key="13">
    <source>
        <dbReference type="EMBL" id="RSU01669.1"/>
    </source>
</evidence>
<dbReference type="InterPro" id="IPR031944">
    <property type="entry name" value="RsgA_N"/>
</dbReference>
<keyword evidence="6 10" id="KW-0378">Hydrolase</keyword>
<comment type="subcellular location">
    <subcellularLocation>
        <location evidence="10">Cytoplasm</location>
    </subcellularLocation>
</comment>
<comment type="cofactor">
    <cofactor evidence="10">
        <name>Zn(2+)</name>
        <dbReference type="ChEBI" id="CHEBI:29105"/>
    </cofactor>
    <text evidence="10">Binds 1 zinc ion per subunit.</text>
</comment>
<evidence type="ECO:0000256" key="5">
    <source>
        <dbReference type="ARBA" id="ARBA00022741"/>
    </source>
</evidence>
<evidence type="ECO:0000256" key="1">
    <source>
        <dbReference type="ARBA" id="ARBA00022490"/>
    </source>
</evidence>
<dbReference type="Gene3D" id="2.40.50.140">
    <property type="entry name" value="Nucleic acid-binding proteins"/>
    <property type="match status" value="1"/>
</dbReference>
<dbReference type="GO" id="GO:0005525">
    <property type="term" value="F:GTP binding"/>
    <property type="evidence" value="ECO:0007669"/>
    <property type="project" value="UniProtKB-UniRule"/>
</dbReference>
<keyword evidence="8 10" id="KW-0694">RNA-binding</keyword>
<evidence type="ECO:0000256" key="8">
    <source>
        <dbReference type="ARBA" id="ARBA00022884"/>
    </source>
</evidence>
<evidence type="ECO:0000259" key="12">
    <source>
        <dbReference type="PROSITE" id="PS51721"/>
    </source>
</evidence>
<dbReference type="GO" id="GO:0046872">
    <property type="term" value="F:metal ion binding"/>
    <property type="evidence" value="ECO:0007669"/>
    <property type="project" value="UniProtKB-KW"/>
</dbReference>
<comment type="caution">
    <text evidence="13">The sequence shown here is derived from an EMBL/GenBank/DDBJ whole genome shotgun (WGS) entry which is preliminary data.</text>
</comment>
<dbReference type="InterPro" id="IPR004881">
    <property type="entry name" value="Ribosome_biogen_GTPase_RsgA"/>
</dbReference>
<reference evidence="13 14" key="1">
    <citation type="submission" date="2017-05" db="EMBL/GenBank/DDBJ databases">
        <title>Vagococcus spp. assemblies.</title>
        <authorList>
            <person name="Gulvik C.A."/>
        </authorList>
    </citation>
    <scope>NUCLEOTIDE SEQUENCE [LARGE SCALE GENOMIC DNA]</scope>
    <source>
        <strain evidence="13 14">CCUG 41755</strain>
    </source>
</reference>
<evidence type="ECO:0000256" key="9">
    <source>
        <dbReference type="ARBA" id="ARBA00023134"/>
    </source>
</evidence>
<dbReference type="InterPro" id="IPR012340">
    <property type="entry name" value="NA-bd_OB-fold"/>
</dbReference>
<dbReference type="GO" id="GO:0019843">
    <property type="term" value="F:rRNA binding"/>
    <property type="evidence" value="ECO:0007669"/>
    <property type="project" value="UniProtKB-KW"/>
</dbReference>
<name>A0A430A4Q4_9ENTE</name>
<evidence type="ECO:0000259" key="11">
    <source>
        <dbReference type="PROSITE" id="PS50936"/>
    </source>
</evidence>
<evidence type="ECO:0000256" key="10">
    <source>
        <dbReference type="HAMAP-Rule" id="MF_01820"/>
    </source>
</evidence>
<dbReference type="InterPro" id="IPR010914">
    <property type="entry name" value="RsgA_GTPase_dom"/>
</dbReference>
<dbReference type="Pfam" id="PF03193">
    <property type="entry name" value="RsgA_GTPase"/>
    <property type="match status" value="1"/>
</dbReference>
<dbReference type="GO" id="GO:0003924">
    <property type="term" value="F:GTPase activity"/>
    <property type="evidence" value="ECO:0007669"/>
    <property type="project" value="UniProtKB-UniRule"/>
</dbReference>
<dbReference type="CDD" id="cd04466">
    <property type="entry name" value="S1_YloQ_GTPase"/>
    <property type="match status" value="1"/>
</dbReference>
<keyword evidence="7 10" id="KW-0862">Zinc</keyword>
<organism evidence="13 14">
    <name type="scientific">Vagococcus fessus</name>
    <dbReference type="NCBI Taxonomy" id="120370"/>
    <lineage>
        <taxon>Bacteria</taxon>
        <taxon>Bacillati</taxon>
        <taxon>Bacillota</taxon>
        <taxon>Bacilli</taxon>
        <taxon>Lactobacillales</taxon>
        <taxon>Enterococcaceae</taxon>
        <taxon>Vagococcus</taxon>
    </lineage>
</organism>
<evidence type="ECO:0000256" key="6">
    <source>
        <dbReference type="ARBA" id="ARBA00022801"/>
    </source>
</evidence>
<dbReference type="GO" id="GO:0005737">
    <property type="term" value="C:cytoplasm"/>
    <property type="evidence" value="ECO:0007669"/>
    <property type="project" value="UniProtKB-SubCell"/>
</dbReference>
<feature type="binding site" evidence="10">
    <location>
        <position position="256"/>
    </location>
    <ligand>
        <name>Zn(2+)</name>
        <dbReference type="ChEBI" id="CHEBI:29105"/>
    </ligand>
</feature>
<evidence type="ECO:0000256" key="3">
    <source>
        <dbReference type="ARBA" id="ARBA00022723"/>
    </source>
</evidence>
<evidence type="ECO:0000313" key="14">
    <source>
        <dbReference type="Proteomes" id="UP000287101"/>
    </source>
</evidence>
<feature type="binding site" evidence="10">
    <location>
        <begin position="120"/>
        <end position="123"/>
    </location>
    <ligand>
        <name>GTP</name>
        <dbReference type="ChEBI" id="CHEBI:37565"/>
    </ligand>
</feature>
<feature type="binding site" evidence="10">
    <location>
        <position position="263"/>
    </location>
    <ligand>
        <name>Zn(2+)</name>
        <dbReference type="ChEBI" id="CHEBI:29105"/>
    </ligand>
</feature>